<feature type="transmembrane region" description="Helical" evidence="1">
    <location>
        <begin position="59"/>
        <end position="82"/>
    </location>
</feature>
<keyword evidence="1" id="KW-0472">Membrane</keyword>
<dbReference type="Proteomes" id="UP000472676">
    <property type="component" value="Unassembled WGS sequence"/>
</dbReference>
<accession>A0A6M2BQP7</accession>
<evidence type="ECO:0000256" key="1">
    <source>
        <dbReference type="SAM" id="Phobius"/>
    </source>
</evidence>
<reference evidence="2 3" key="1">
    <citation type="journal article" date="2014" name="Int. J. Syst. Evol. Microbiol.">
        <title>Solimonas terrae sp. nov., isolated from soil.</title>
        <authorList>
            <person name="Kim S.J."/>
            <person name="Moon J.Y."/>
            <person name="Weon H.Y."/>
            <person name="Ahn J.H."/>
            <person name="Chen W.M."/>
            <person name="Kwon S.W."/>
        </authorList>
    </citation>
    <scope>NUCLEOTIDE SEQUENCE [LARGE SCALE GENOMIC DNA]</scope>
    <source>
        <strain evidence="2 3">KIS83-12</strain>
    </source>
</reference>
<feature type="transmembrane region" description="Helical" evidence="1">
    <location>
        <begin position="128"/>
        <end position="148"/>
    </location>
</feature>
<organism evidence="2 3">
    <name type="scientific">Solimonas terrae</name>
    <dbReference type="NCBI Taxonomy" id="1396819"/>
    <lineage>
        <taxon>Bacteria</taxon>
        <taxon>Pseudomonadati</taxon>
        <taxon>Pseudomonadota</taxon>
        <taxon>Gammaproteobacteria</taxon>
        <taxon>Nevskiales</taxon>
        <taxon>Nevskiaceae</taxon>
        <taxon>Solimonas</taxon>
    </lineage>
</organism>
<keyword evidence="3" id="KW-1185">Reference proteome</keyword>
<proteinExistence type="predicted"/>
<protein>
    <recommendedName>
        <fullName evidence="4">DUF4405 domain-containing protein</fullName>
    </recommendedName>
</protein>
<keyword evidence="1" id="KW-0812">Transmembrane</keyword>
<gene>
    <name evidence="2" type="ORF">G7Y85_06440</name>
</gene>
<feature type="transmembrane region" description="Helical" evidence="1">
    <location>
        <begin position="20"/>
        <end position="39"/>
    </location>
</feature>
<keyword evidence="1" id="KW-1133">Transmembrane helix</keyword>
<sequence>MNRNAAHHGLPARLPKAYELWVYLLAGGVTASGMLWLVFEHFVRVTAEFGPEHHWLQHWWLVVHGVLAMAAVWGFGVLWPIHIRRAWHQRRHRYSGGSVFGCVAFLLLSGLLLYYGGGDRLRDWTATAHWLIGLGAATALALHIVIALRQRRARSPDAP</sequence>
<name>A0A6M2BQP7_9GAMM</name>
<evidence type="ECO:0000313" key="3">
    <source>
        <dbReference type="Proteomes" id="UP000472676"/>
    </source>
</evidence>
<dbReference type="EMBL" id="JAAMOW010000003">
    <property type="protein sequence ID" value="NGY04393.1"/>
    <property type="molecule type" value="Genomic_DNA"/>
</dbReference>
<comment type="caution">
    <text evidence="2">The sequence shown here is derived from an EMBL/GenBank/DDBJ whole genome shotgun (WGS) entry which is preliminary data.</text>
</comment>
<dbReference type="RefSeq" id="WP_166253687.1">
    <property type="nucleotide sequence ID" value="NZ_JAAMOW010000003.1"/>
</dbReference>
<feature type="transmembrane region" description="Helical" evidence="1">
    <location>
        <begin position="94"/>
        <end position="116"/>
    </location>
</feature>
<evidence type="ECO:0008006" key="4">
    <source>
        <dbReference type="Google" id="ProtNLM"/>
    </source>
</evidence>
<evidence type="ECO:0000313" key="2">
    <source>
        <dbReference type="EMBL" id="NGY04393.1"/>
    </source>
</evidence>
<dbReference type="AlphaFoldDB" id="A0A6M2BQP7"/>